<keyword evidence="1" id="KW-0547">Nucleotide-binding</keyword>
<dbReference type="KEGG" id="pspc:Strain318_002444"/>
<feature type="domain" description="AAA+ ATPase" evidence="5">
    <location>
        <begin position="266"/>
        <end position="400"/>
    </location>
</feature>
<accession>A0AA49JWE8</accession>
<dbReference type="Pfam" id="PF17862">
    <property type="entry name" value="AAA_lid_3"/>
    <property type="match status" value="1"/>
</dbReference>
<proteinExistence type="inferred from homology"/>
<dbReference type="PANTHER" id="PTHR42960">
    <property type="entry name" value="YCF46 PROTEIN"/>
    <property type="match status" value="1"/>
</dbReference>
<dbReference type="InterPro" id="IPR041569">
    <property type="entry name" value="AAA_lid_3"/>
</dbReference>
<dbReference type="GO" id="GO:0016887">
    <property type="term" value="F:ATP hydrolysis activity"/>
    <property type="evidence" value="ECO:0007669"/>
    <property type="project" value="InterPro"/>
</dbReference>
<dbReference type="RefSeq" id="WP_367885991.1">
    <property type="nucleotide sequence ID" value="NZ_CP130612.1"/>
</dbReference>
<dbReference type="InterPro" id="IPR003593">
    <property type="entry name" value="AAA+_ATPase"/>
</dbReference>
<reference evidence="7" key="1">
    <citation type="submission" date="2023-07" db="EMBL/GenBank/DDBJ databases">
        <authorList>
            <person name="Haufschild T."/>
            <person name="Kallscheuer N."/>
            <person name="Hammer J."/>
            <person name="Kohn T."/>
            <person name="Kabuu M."/>
            <person name="Jogler M."/>
            <person name="Wohfarth N."/>
            <person name="Heuer A."/>
            <person name="Rohde M."/>
            <person name="van Teeseling M.C.F."/>
            <person name="Jogler C."/>
        </authorList>
    </citation>
    <scope>NUCLEOTIDE SEQUENCE</scope>
    <source>
        <strain evidence="6">Strain 138</strain>
        <strain evidence="7">Strain 318</strain>
    </source>
</reference>
<dbReference type="EMBL" id="CP130613">
    <property type="protein sequence ID" value="WKW16036.1"/>
    <property type="molecule type" value="Genomic_DNA"/>
</dbReference>
<dbReference type="InterPro" id="IPR052381">
    <property type="entry name" value="AAA_domain_protein"/>
</dbReference>
<dbReference type="SUPFAM" id="SSF52540">
    <property type="entry name" value="P-loop containing nucleoside triphosphate hydrolases"/>
    <property type="match status" value="1"/>
</dbReference>
<keyword evidence="2" id="KW-0067">ATP-binding</keyword>
<evidence type="ECO:0000313" key="7">
    <source>
        <dbReference type="EMBL" id="WKW16036.1"/>
    </source>
</evidence>
<evidence type="ECO:0000256" key="4">
    <source>
        <dbReference type="ARBA" id="ARBA00040480"/>
    </source>
</evidence>
<dbReference type="SMART" id="SM00382">
    <property type="entry name" value="AAA"/>
    <property type="match status" value="1"/>
</dbReference>
<dbReference type="Gene3D" id="1.10.8.60">
    <property type="match status" value="1"/>
</dbReference>
<gene>
    <name evidence="6" type="ORF">Strain138_002445</name>
    <name evidence="7" type="ORF">Strain318_002444</name>
</gene>
<keyword evidence="8" id="KW-1185">Reference proteome</keyword>
<name>A0AA49K1M5_9BACT</name>
<dbReference type="EMBL" id="CP130612">
    <property type="protein sequence ID" value="WKW13130.1"/>
    <property type="molecule type" value="Genomic_DNA"/>
</dbReference>
<dbReference type="InterPro" id="IPR027417">
    <property type="entry name" value="P-loop_NTPase"/>
</dbReference>
<protein>
    <recommendedName>
        <fullName evidence="4">Uncharacterized AAA domain-containing protein ycf46</fullName>
    </recommendedName>
</protein>
<accession>A0AA49K1M5</accession>
<evidence type="ECO:0000313" key="8">
    <source>
        <dbReference type="Proteomes" id="UP001229955"/>
    </source>
</evidence>
<comment type="similarity">
    <text evidence="3">Belongs to the AAA ATPase family. Highly divergent.</text>
</comment>
<dbReference type="PANTHER" id="PTHR42960:SF1">
    <property type="entry name" value="YCF46 PROTEIN"/>
    <property type="match status" value="1"/>
</dbReference>
<dbReference type="AlphaFoldDB" id="A0AA49K1M5"/>
<organism evidence="7 8">
    <name type="scientific">Pseudogemmatithrix spongiicola</name>
    <dbReference type="NCBI Taxonomy" id="3062599"/>
    <lineage>
        <taxon>Bacteria</taxon>
        <taxon>Pseudomonadati</taxon>
        <taxon>Gemmatimonadota</taxon>
        <taxon>Gemmatimonadia</taxon>
        <taxon>Gemmatimonadales</taxon>
        <taxon>Gemmatimonadaceae</taxon>
        <taxon>Pseudogemmatithrix</taxon>
    </lineage>
</organism>
<dbReference type="Pfam" id="PF00004">
    <property type="entry name" value="AAA"/>
    <property type="match status" value="1"/>
</dbReference>
<evidence type="ECO:0000259" key="5">
    <source>
        <dbReference type="SMART" id="SM00382"/>
    </source>
</evidence>
<dbReference type="Gene3D" id="3.40.50.300">
    <property type="entry name" value="P-loop containing nucleotide triphosphate hydrolases"/>
    <property type="match status" value="1"/>
</dbReference>
<evidence type="ECO:0000313" key="6">
    <source>
        <dbReference type="EMBL" id="WKW13130.1"/>
    </source>
</evidence>
<dbReference type="GO" id="GO:0005524">
    <property type="term" value="F:ATP binding"/>
    <property type="evidence" value="ECO:0007669"/>
    <property type="project" value="UniProtKB-KW"/>
</dbReference>
<dbReference type="Proteomes" id="UP001229955">
    <property type="component" value="Chromosome"/>
</dbReference>
<evidence type="ECO:0000256" key="1">
    <source>
        <dbReference type="ARBA" id="ARBA00022741"/>
    </source>
</evidence>
<dbReference type="InterPro" id="IPR003959">
    <property type="entry name" value="ATPase_AAA_core"/>
</dbReference>
<evidence type="ECO:0000256" key="3">
    <source>
        <dbReference type="ARBA" id="ARBA00038088"/>
    </source>
</evidence>
<sequence>MKDTVAELELLIRSKYALLVLDTVESERADDLLALIASQLSLGFFSWSRSRGIRRGNQPTDPFIEKTAEPQAALARVLQEAVGVFHFKGLGDFLQDPVVASHVLDCVNQFGTRRGAVVISGHCVSLPDSLRPHAVHLELPVPGFAEQRQLLERIIRDQSARMPVKVDLTNEDRTRLVNNLVGLTQTEAEKVITKLIMEDGALRAGDVKRAAEAKRQIVEQDGLLDYWPSTETLGEVAGLAGLKAWLTKRRAVVHDPQRAAQFGLGFPRGVLLLGVPGCGKSLFAKAVASEWGLPLLKLDPANLYDKYIGDSEKNFKRAMRTAERMAPIVLWIDELEKAFASGGDADGGVSKRVFGTFLSWLQDRQGDVFVIATSNDIAQLPPEFIRKGRFDEVFFVDLPKPAAREEIFRIHLRKRNQDPTKFDLKLLAEATDGFSGAEIEQVVVGALYGAFSNGAGPTTTLLLGEAESTRPLSGTMWEKISQLREWAATRTVAAD</sequence>
<evidence type="ECO:0000256" key="2">
    <source>
        <dbReference type="ARBA" id="ARBA00022840"/>
    </source>
</evidence>